<dbReference type="EMBL" id="JANQDX010000006">
    <property type="protein sequence ID" value="KAL0922845.1"/>
    <property type="molecule type" value="Genomic_DNA"/>
</dbReference>
<reference evidence="2 3" key="1">
    <citation type="journal article" date="2024" name="Plant Biotechnol. J.">
        <title>Dendrobium thyrsiflorum genome and its molecular insights into genes involved in important horticultural traits.</title>
        <authorList>
            <person name="Chen B."/>
            <person name="Wang J.Y."/>
            <person name="Zheng P.J."/>
            <person name="Li K.L."/>
            <person name="Liang Y.M."/>
            <person name="Chen X.F."/>
            <person name="Zhang C."/>
            <person name="Zhao X."/>
            <person name="He X."/>
            <person name="Zhang G.Q."/>
            <person name="Liu Z.J."/>
            <person name="Xu Q."/>
        </authorList>
    </citation>
    <scope>NUCLEOTIDE SEQUENCE [LARGE SCALE GENOMIC DNA]</scope>
    <source>
        <strain evidence="2">GZMU011</strain>
    </source>
</reference>
<dbReference type="Proteomes" id="UP001552299">
    <property type="component" value="Unassembled WGS sequence"/>
</dbReference>
<name>A0ABD0VCQ0_DENTH</name>
<feature type="region of interest" description="Disordered" evidence="1">
    <location>
        <begin position="124"/>
        <end position="144"/>
    </location>
</feature>
<feature type="compositionally biased region" description="Basic and acidic residues" evidence="1">
    <location>
        <begin position="208"/>
        <end position="223"/>
    </location>
</feature>
<keyword evidence="3" id="KW-1185">Reference proteome</keyword>
<evidence type="ECO:0000313" key="2">
    <source>
        <dbReference type="EMBL" id="KAL0922845.1"/>
    </source>
</evidence>
<feature type="region of interest" description="Disordered" evidence="1">
    <location>
        <begin position="181"/>
        <end position="243"/>
    </location>
</feature>
<feature type="compositionally biased region" description="Low complexity" evidence="1">
    <location>
        <begin position="224"/>
        <end position="243"/>
    </location>
</feature>
<feature type="compositionally biased region" description="Gly residues" evidence="1">
    <location>
        <begin position="186"/>
        <end position="196"/>
    </location>
</feature>
<accession>A0ABD0VCQ0</accession>
<feature type="region of interest" description="Disordered" evidence="1">
    <location>
        <begin position="1"/>
        <end position="22"/>
    </location>
</feature>
<organism evidence="2 3">
    <name type="scientific">Dendrobium thyrsiflorum</name>
    <name type="common">Pinecone-like raceme dendrobium</name>
    <name type="synonym">Orchid</name>
    <dbReference type="NCBI Taxonomy" id="117978"/>
    <lineage>
        <taxon>Eukaryota</taxon>
        <taxon>Viridiplantae</taxon>
        <taxon>Streptophyta</taxon>
        <taxon>Embryophyta</taxon>
        <taxon>Tracheophyta</taxon>
        <taxon>Spermatophyta</taxon>
        <taxon>Magnoliopsida</taxon>
        <taxon>Liliopsida</taxon>
        <taxon>Asparagales</taxon>
        <taxon>Orchidaceae</taxon>
        <taxon>Epidendroideae</taxon>
        <taxon>Malaxideae</taxon>
        <taxon>Dendrobiinae</taxon>
        <taxon>Dendrobium</taxon>
    </lineage>
</organism>
<proteinExistence type="predicted"/>
<protein>
    <submittedName>
        <fullName evidence="2">Uncharacterized protein</fullName>
    </submittedName>
</protein>
<gene>
    <name evidence="2" type="ORF">M5K25_006872</name>
</gene>
<comment type="caution">
    <text evidence="2">The sequence shown here is derived from an EMBL/GenBank/DDBJ whole genome shotgun (WGS) entry which is preliminary data.</text>
</comment>
<sequence length="243" mass="25922">MLRIPSRGCLQPSSQPRPSRTAAPLFCPAQNSFQRLSTAFKNPSYSQNSIKNRIPETLSALHSLQTSLQELFRSQLPNSRNSQSAHHPEHFCHKNSSTVFAFCPELLPAKTSRTAAPLLCSAPNSLQRAEEPETDATDGNVGEGRRELPAVVDPASSSLNATLETFTQMMATMTQMLKNIQAPASGSGGGPIGGSSGDRNPFGPHSIRATETERKGRRAEEASGKAAPAAPAAVSGGPFREEE</sequence>
<dbReference type="AlphaFoldDB" id="A0ABD0VCQ0"/>
<evidence type="ECO:0000313" key="3">
    <source>
        <dbReference type="Proteomes" id="UP001552299"/>
    </source>
</evidence>
<evidence type="ECO:0000256" key="1">
    <source>
        <dbReference type="SAM" id="MobiDB-lite"/>
    </source>
</evidence>